<dbReference type="PANTHER" id="PTHR33164">
    <property type="entry name" value="TRANSCRIPTIONAL REGULATOR, MARR FAMILY"/>
    <property type="match status" value="1"/>
</dbReference>
<dbReference type="Pfam" id="PF01047">
    <property type="entry name" value="MarR"/>
    <property type="match status" value="1"/>
</dbReference>
<dbReference type="InterPro" id="IPR036390">
    <property type="entry name" value="WH_DNA-bd_sf"/>
</dbReference>
<protein>
    <submittedName>
        <fullName evidence="2">MarR family transcriptional regulator</fullName>
    </submittedName>
</protein>
<keyword evidence="3" id="KW-1185">Reference proteome</keyword>
<dbReference type="SUPFAM" id="SSF46785">
    <property type="entry name" value="Winged helix' DNA-binding domain"/>
    <property type="match status" value="1"/>
</dbReference>
<dbReference type="Gene3D" id="1.10.10.10">
    <property type="entry name" value="Winged helix-like DNA-binding domain superfamily/Winged helix DNA-binding domain"/>
    <property type="match status" value="1"/>
</dbReference>
<evidence type="ECO:0000259" key="1">
    <source>
        <dbReference type="PROSITE" id="PS50995"/>
    </source>
</evidence>
<dbReference type="EMBL" id="CP089982">
    <property type="protein sequence ID" value="WXA97898.1"/>
    <property type="molecule type" value="Genomic_DNA"/>
</dbReference>
<dbReference type="InterPro" id="IPR039422">
    <property type="entry name" value="MarR/SlyA-like"/>
</dbReference>
<dbReference type="RefSeq" id="WP_394848516.1">
    <property type="nucleotide sequence ID" value="NZ_CP089982.1"/>
</dbReference>
<accession>A0ABZ2KKQ2</accession>
<dbReference type="SMART" id="SM00347">
    <property type="entry name" value="HTH_MARR"/>
    <property type="match status" value="1"/>
</dbReference>
<reference evidence="2 3" key="1">
    <citation type="submission" date="2021-12" db="EMBL/GenBank/DDBJ databases">
        <title>Discovery of the Pendulisporaceae a myxobacterial family with distinct sporulation behavior and unique specialized metabolism.</title>
        <authorList>
            <person name="Garcia R."/>
            <person name="Popoff A."/>
            <person name="Bader C.D."/>
            <person name="Loehr J."/>
            <person name="Walesch S."/>
            <person name="Walt C."/>
            <person name="Boldt J."/>
            <person name="Bunk B."/>
            <person name="Haeckl F.J.F.P.J."/>
            <person name="Gunesch A.P."/>
            <person name="Birkelbach J."/>
            <person name="Nuebel U."/>
            <person name="Pietschmann T."/>
            <person name="Bach T."/>
            <person name="Mueller R."/>
        </authorList>
    </citation>
    <scope>NUCLEOTIDE SEQUENCE [LARGE SCALE GENOMIC DNA]</scope>
    <source>
        <strain evidence="2 3">MSr12523</strain>
    </source>
</reference>
<dbReference type="PANTHER" id="PTHR33164:SF43">
    <property type="entry name" value="HTH-TYPE TRANSCRIPTIONAL REPRESSOR YETL"/>
    <property type="match status" value="1"/>
</dbReference>
<dbReference type="Proteomes" id="UP001379533">
    <property type="component" value="Chromosome"/>
</dbReference>
<organism evidence="2 3">
    <name type="scientific">Pendulispora brunnea</name>
    <dbReference type="NCBI Taxonomy" id="2905690"/>
    <lineage>
        <taxon>Bacteria</taxon>
        <taxon>Pseudomonadati</taxon>
        <taxon>Myxococcota</taxon>
        <taxon>Myxococcia</taxon>
        <taxon>Myxococcales</taxon>
        <taxon>Sorangiineae</taxon>
        <taxon>Pendulisporaceae</taxon>
        <taxon>Pendulispora</taxon>
    </lineage>
</organism>
<proteinExistence type="predicted"/>
<dbReference type="PRINTS" id="PR00598">
    <property type="entry name" value="HTHMARR"/>
</dbReference>
<feature type="domain" description="HTH marR-type" evidence="1">
    <location>
        <begin position="38"/>
        <end position="175"/>
    </location>
</feature>
<name>A0ABZ2KKQ2_9BACT</name>
<dbReference type="PROSITE" id="PS50995">
    <property type="entry name" value="HTH_MARR_2"/>
    <property type="match status" value="1"/>
</dbReference>
<dbReference type="InterPro" id="IPR000835">
    <property type="entry name" value="HTH_MarR-typ"/>
</dbReference>
<gene>
    <name evidence="2" type="ORF">LZC95_13775</name>
</gene>
<dbReference type="InterPro" id="IPR036388">
    <property type="entry name" value="WH-like_DNA-bd_sf"/>
</dbReference>
<evidence type="ECO:0000313" key="2">
    <source>
        <dbReference type="EMBL" id="WXA97898.1"/>
    </source>
</evidence>
<evidence type="ECO:0000313" key="3">
    <source>
        <dbReference type="Proteomes" id="UP001379533"/>
    </source>
</evidence>
<sequence length="183" mass="20298">MRQGQRPSPRHAVSPPIPRRELPQYEAIEVIATQYGAAPRAVLAFITLSVVLDELADAEAIHFRRHGLSQSRFVLLILLSKAPGNRLTPLEIASGLGVRPATVTGLVAGLEREGLVERRPDTEDRRVVTVHLQPKGRQILENMLPDHMSRISKLVAGLSDADLESLTRTLTLVRDRLDVFRDP</sequence>